<organism evidence="2 3">
    <name type="scientific">Rhodotorula graminis (strain WP1)</name>
    <dbReference type="NCBI Taxonomy" id="578459"/>
    <lineage>
        <taxon>Eukaryota</taxon>
        <taxon>Fungi</taxon>
        <taxon>Dikarya</taxon>
        <taxon>Basidiomycota</taxon>
        <taxon>Pucciniomycotina</taxon>
        <taxon>Microbotryomycetes</taxon>
        <taxon>Sporidiobolales</taxon>
        <taxon>Sporidiobolaceae</taxon>
        <taxon>Rhodotorula</taxon>
    </lineage>
</organism>
<dbReference type="OrthoDB" id="2536635at2759"/>
<dbReference type="EMBL" id="KQ474073">
    <property type="protein sequence ID" value="KPV78561.1"/>
    <property type="molecule type" value="Genomic_DNA"/>
</dbReference>
<reference evidence="2 3" key="1">
    <citation type="journal article" date="2015" name="Front. Microbiol.">
        <title>Genome sequence of the plant growth promoting endophytic yeast Rhodotorula graminis WP1.</title>
        <authorList>
            <person name="Firrincieli A."/>
            <person name="Otillar R."/>
            <person name="Salamov A."/>
            <person name="Schmutz J."/>
            <person name="Khan Z."/>
            <person name="Redman R.S."/>
            <person name="Fleck N.D."/>
            <person name="Lindquist E."/>
            <person name="Grigoriev I.V."/>
            <person name="Doty S.L."/>
        </authorList>
    </citation>
    <scope>NUCLEOTIDE SEQUENCE [LARGE SCALE GENOMIC DNA]</scope>
    <source>
        <strain evidence="2 3">WP1</strain>
    </source>
</reference>
<dbReference type="RefSeq" id="XP_018274610.1">
    <property type="nucleotide sequence ID" value="XM_018413819.1"/>
</dbReference>
<feature type="compositionally biased region" description="Basic residues" evidence="1">
    <location>
        <begin position="429"/>
        <end position="443"/>
    </location>
</feature>
<protein>
    <submittedName>
        <fullName evidence="2">Uncharacterized protein</fullName>
    </submittedName>
</protein>
<feature type="compositionally biased region" description="Polar residues" evidence="1">
    <location>
        <begin position="235"/>
        <end position="245"/>
    </location>
</feature>
<name>A0A194SG01_RHOGW</name>
<evidence type="ECO:0000313" key="2">
    <source>
        <dbReference type="EMBL" id="KPV78561.1"/>
    </source>
</evidence>
<proteinExistence type="predicted"/>
<feature type="compositionally biased region" description="Basic and acidic residues" evidence="1">
    <location>
        <begin position="200"/>
        <end position="226"/>
    </location>
</feature>
<feature type="region of interest" description="Disordered" evidence="1">
    <location>
        <begin position="392"/>
        <end position="484"/>
    </location>
</feature>
<evidence type="ECO:0000313" key="3">
    <source>
        <dbReference type="Proteomes" id="UP000053890"/>
    </source>
</evidence>
<accession>A0A194SG01</accession>
<dbReference type="Proteomes" id="UP000053890">
    <property type="component" value="Unassembled WGS sequence"/>
</dbReference>
<sequence>MRGIPLHAHEAAEALSLSLEAQASLAFAHEAGGAERYTFEAAASWCRDKWGGQTRQRWATAAAVNALNARSFRERGRRREGVKDLVNDLDLLFLQAGVVDDESRMRVLIGTFFEFPHAVARLSRSSSYGAAVTEALSWEADMIRKERDALAARVCAPHLVHLVPRPTTAPDDPSLDRPRHPTRPTCPPVRAHAPEPAWPHLDDEARRQGEATRLERGPPLDERDHATSLGRPRPSRSTETLNISLRSVECGTVRESSHDAPRAQSSLSRYSDGGHDALFRPSLPPRHRPEPPPSFNATSPGGGATLAVPPQRPSFSTARSVTPPFVTEATSFRSSFTSAGEGEGDGAGRVALYEAFPYPARASPGEARVRAALEERVQRAPAWGVGEALWRAASPTPGRSERHGLASQQRSGDERDEGRTLGQASRLAKLFKRSLHGRGHGRGRSIGSAAELSRLDEEGREAVQIGRPAKPRGKVVREGLQLPP</sequence>
<dbReference type="AlphaFoldDB" id="A0A194SG01"/>
<feature type="region of interest" description="Disordered" evidence="1">
    <location>
        <begin position="163"/>
        <end position="322"/>
    </location>
</feature>
<keyword evidence="3" id="KW-1185">Reference proteome</keyword>
<gene>
    <name evidence="2" type="ORF">RHOBADRAFT_41106</name>
</gene>
<dbReference type="GeneID" id="28974268"/>
<evidence type="ECO:0000256" key="1">
    <source>
        <dbReference type="SAM" id="MobiDB-lite"/>
    </source>
</evidence>